<organism evidence="3 4">
    <name type="scientific">Vibrio pomeroyi</name>
    <dbReference type="NCBI Taxonomy" id="198832"/>
    <lineage>
        <taxon>Bacteria</taxon>
        <taxon>Pseudomonadati</taxon>
        <taxon>Pseudomonadota</taxon>
        <taxon>Gammaproteobacteria</taxon>
        <taxon>Vibrionales</taxon>
        <taxon>Vibrionaceae</taxon>
        <taxon>Vibrio</taxon>
    </lineage>
</organism>
<dbReference type="InterPro" id="IPR036390">
    <property type="entry name" value="WH_DNA-bd_sf"/>
</dbReference>
<name>A0ABV4MU86_9VIBR</name>
<dbReference type="Gene3D" id="3.40.630.30">
    <property type="match status" value="1"/>
</dbReference>
<dbReference type="PANTHER" id="PTHR33164">
    <property type="entry name" value="TRANSCRIPTIONAL REGULATOR, MARR FAMILY"/>
    <property type="match status" value="1"/>
</dbReference>
<dbReference type="InterPro" id="IPR000182">
    <property type="entry name" value="GNAT_dom"/>
</dbReference>
<sequence>MSSVMQIRSELRYLVRELGLLDKNCLNSGLSLTQVHLLTYLRKNGPTPFSELSIQLSVEKASLSRTLNSLVEKLYIETSPSATDKRQKLFSLRQKGLQRLEEADDSANHELSQLLNLMNPEDTQNVIDGLRALRLSAFRKNATHNKARIQIEACSPVYRAEIDSLIKDTFADEQSIPEDLIPLSADINQKWWLARSGEYVLGAVAAWEQEGEWHWGRFAVDNRFRGLGIGKALARYSLVQTLEDTNQVHIEARDTTVNIVKALGGEVIGDRFDFYGMPVTPMCLTLNQLEEATKAQEFTLPTHL</sequence>
<dbReference type="Proteomes" id="UP001570071">
    <property type="component" value="Unassembled WGS sequence"/>
</dbReference>
<evidence type="ECO:0000259" key="1">
    <source>
        <dbReference type="PROSITE" id="PS50995"/>
    </source>
</evidence>
<dbReference type="InterPro" id="IPR036388">
    <property type="entry name" value="WH-like_DNA-bd_sf"/>
</dbReference>
<proteinExistence type="predicted"/>
<keyword evidence="3" id="KW-0808">Transferase</keyword>
<dbReference type="PROSITE" id="PS50995">
    <property type="entry name" value="HTH_MARR_2"/>
    <property type="match status" value="1"/>
</dbReference>
<reference evidence="3 4" key="1">
    <citation type="journal article" date="2024" name="ISME J.">
        <title>Tailless and filamentous prophages are predominant in marine Vibrio.</title>
        <authorList>
            <person name="Steensen K."/>
            <person name="Seneca J."/>
            <person name="Bartlau N."/>
            <person name="Yu X.A."/>
            <person name="Hussain F.A."/>
            <person name="Polz M.F."/>
        </authorList>
    </citation>
    <scope>NUCLEOTIDE SEQUENCE [LARGE SCALE GENOMIC DNA]</scope>
    <source>
        <strain evidence="3 4">10N.239.312.F12</strain>
    </source>
</reference>
<protein>
    <submittedName>
        <fullName evidence="3">GNAT family N-acetyltransferase</fullName>
        <ecNumber evidence="3">2.3.1.-</ecNumber>
    </submittedName>
</protein>
<feature type="domain" description="N-acetyltransferase" evidence="2">
    <location>
        <begin position="149"/>
        <end position="287"/>
    </location>
</feature>
<evidence type="ECO:0000313" key="4">
    <source>
        <dbReference type="Proteomes" id="UP001570071"/>
    </source>
</evidence>
<dbReference type="RefSeq" id="WP_372123011.1">
    <property type="nucleotide sequence ID" value="NZ_JBFSSG010000009.1"/>
</dbReference>
<dbReference type="InterPro" id="IPR016181">
    <property type="entry name" value="Acyl_CoA_acyltransferase"/>
</dbReference>
<dbReference type="SUPFAM" id="SSF55729">
    <property type="entry name" value="Acyl-CoA N-acyltransferases (Nat)"/>
    <property type="match status" value="1"/>
</dbReference>
<gene>
    <name evidence="3" type="ORF">AB6D66_06575</name>
</gene>
<dbReference type="Pfam" id="PF01047">
    <property type="entry name" value="MarR"/>
    <property type="match status" value="1"/>
</dbReference>
<accession>A0ABV4MU86</accession>
<dbReference type="EC" id="2.3.1.-" evidence="3"/>
<dbReference type="InterPro" id="IPR039422">
    <property type="entry name" value="MarR/SlyA-like"/>
</dbReference>
<keyword evidence="4" id="KW-1185">Reference proteome</keyword>
<evidence type="ECO:0000259" key="2">
    <source>
        <dbReference type="PROSITE" id="PS51186"/>
    </source>
</evidence>
<dbReference type="EMBL" id="JBFSSG010000009">
    <property type="protein sequence ID" value="MEZ8720723.1"/>
    <property type="molecule type" value="Genomic_DNA"/>
</dbReference>
<dbReference type="PANTHER" id="PTHR33164:SF101">
    <property type="entry name" value="TRANSCRIPTIONAL REPRESSOR MPRA"/>
    <property type="match status" value="1"/>
</dbReference>
<comment type="caution">
    <text evidence="3">The sequence shown here is derived from an EMBL/GenBank/DDBJ whole genome shotgun (WGS) entry which is preliminary data.</text>
</comment>
<feature type="domain" description="HTH marR-type" evidence="1">
    <location>
        <begin position="1"/>
        <end position="135"/>
    </location>
</feature>
<dbReference type="GO" id="GO:0016746">
    <property type="term" value="F:acyltransferase activity"/>
    <property type="evidence" value="ECO:0007669"/>
    <property type="project" value="UniProtKB-KW"/>
</dbReference>
<dbReference type="Pfam" id="PF13673">
    <property type="entry name" value="Acetyltransf_10"/>
    <property type="match status" value="1"/>
</dbReference>
<dbReference type="PROSITE" id="PS51186">
    <property type="entry name" value="GNAT"/>
    <property type="match status" value="1"/>
</dbReference>
<dbReference type="CDD" id="cd04301">
    <property type="entry name" value="NAT_SF"/>
    <property type="match status" value="1"/>
</dbReference>
<dbReference type="SMART" id="SM00347">
    <property type="entry name" value="HTH_MARR"/>
    <property type="match status" value="1"/>
</dbReference>
<dbReference type="InterPro" id="IPR000835">
    <property type="entry name" value="HTH_MarR-typ"/>
</dbReference>
<keyword evidence="3" id="KW-0012">Acyltransferase</keyword>
<dbReference type="SUPFAM" id="SSF46785">
    <property type="entry name" value="Winged helix' DNA-binding domain"/>
    <property type="match status" value="1"/>
</dbReference>
<evidence type="ECO:0000313" key="3">
    <source>
        <dbReference type="EMBL" id="MEZ8720723.1"/>
    </source>
</evidence>
<dbReference type="Gene3D" id="1.10.10.10">
    <property type="entry name" value="Winged helix-like DNA-binding domain superfamily/Winged helix DNA-binding domain"/>
    <property type="match status" value="1"/>
</dbReference>